<dbReference type="SMART" id="SM00347">
    <property type="entry name" value="HTH_MARR"/>
    <property type="match status" value="1"/>
</dbReference>
<dbReference type="InterPro" id="IPR000835">
    <property type="entry name" value="HTH_MarR-typ"/>
</dbReference>
<organism evidence="2 3">
    <name type="scientific">Cryobacterium fucosi</name>
    <dbReference type="NCBI Taxonomy" id="1259157"/>
    <lineage>
        <taxon>Bacteria</taxon>
        <taxon>Bacillati</taxon>
        <taxon>Actinomycetota</taxon>
        <taxon>Actinomycetes</taxon>
        <taxon>Micrococcales</taxon>
        <taxon>Microbacteriaceae</taxon>
        <taxon>Cryobacterium</taxon>
    </lineage>
</organism>
<dbReference type="Pfam" id="PF01047">
    <property type="entry name" value="MarR"/>
    <property type="match status" value="1"/>
</dbReference>
<comment type="caution">
    <text evidence="2">The sequence shown here is derived from an EMBL/GenBank/DDBJ whole genome shotgun (WGS) entry which is preliminary data.</text>
</comment>
<dbReference type="SUPFAM" id="SSF46785">
    <property type="entry name" value="Winged helix' DNA-binding domain"/>
    <property type="match status" value="1"/>
</dbReference>
<dbReference type="AlphaFoldDB" id="A0A4R9AXV3"/>
<evidence type="ECO:0000259" key="1">
    <source>
        <dbReference type="PROSITE" id="PS50995"/>
    </source>
</evidence>
<name>A0A4R9AXV3_9MICO</name>
<gene>
    <name evidence="2" type="ORF">E3T48_15450</name>
</gene>
<dbReference type="InterPro" id="IPR039422">
    <property type="entry name" value="MarR/SlyA-like"/>
</dbReference>
<keyword evidence="3" id="KW-1185">Reference proteome</keyword>
<sequence length="172" mass="18429">MRQAELLRYLVLAAQREGYRRLTRELRAIGLTPAQSEVLRILGDHAPLSLSGLGGLLVSESGTNPSRLVDRLVTAGMIERAVDDADRRHVVLTLTEAGIAAEGAVRVVENRLYADLDTATSDLDLRPVINTLRRLSSGSLAGAALQNRLAHAIGHSDGPAEIQGAAPQGRRQ</sequence>
<evidence type="ECO:0000313" key="3">
    <source>
        <dbReference type="Proteomes" id="UP000298313"/>
    </source>
</evidence>
<accession>A0A4R9AXV3</accession>
<dbReference type="InterPro" id="IPR036388">
    <property type="entry name" value="WH-like_DNA-bd_sf"/>
</dbReference>
<reference evidence="2 3" key="1">
    <citation type="submission" date="2019-03" db="EMBL/GenBank/DDBJ databases">
        <title>Genomics of glacier-inhabiting Cryobacterium strains.</title>
        <authorList>
            <person name="Liu Q."/>
            <person name="Xin Y.-H."/>
        </authorList>
    </citation>
    <scope>NUCLEOTIDE SEQUENCE [LARGE SCALE GENOMIC DNA]</scope>
    <source>
        <strain evidence="2 3">Hh4</strain>
    </source>
</reference>
<protein>
    <submittedName>
        <fullName evidence="2">MarR family transcriptional regulator</fullName>
    </submittedName>
</protein>
<dbReference type="GO" id="GO:0006950">
    <property type="term" value="P:response to stress"/>
    <property type="evidence" value="ECO:0007669"/>
    <property type="project" value="TreeGrafter"/>
</dbReference>
<evidence type="ECO:0000313" key="2">
    <source>
        <dbReference type="EMBL" id="TFD72121.1"/>
    </source>
</evidence>
<feature type="domain" description="HTH marR-type" evidence="1">
    <location>
        <begin position="3"/>
        <end position="137"/>
    </location>
</feature>
<proteinExistence type="predicted"/>
<dbReference type="PROSITE" id="PS50995">
    <property type="entry name" value="HTH_MARR_2"/>
    <property type="match status" value="1"/>
</dbReference>
<dbReference type="GO" id="GO:0003700">
    <property type="term" value="F:DNA-binding transcription factor activity"/>
    <property type="evidence" value="ECO:0007669"/>
    <property type="project" value="InterPro"/>
</dbReference>
<dbReference type="PANTHER" id="PTHR33164:SF57">
    <property type="entry name" value="MARR-FAMILY TRANSCRIPTIONAL REGULATOR"/>
    <property type="match status" value="1"/>
</dbReference>
<dbReference type="InterPro" id="IPR036390">
    <property type="entry name" value="WH_DNA-bd_sf"/>
</dbReference>
<dbReference type="Proteomes" id="UP000298313">
    <property type="component" value="Unassembled WGS sequence"/>
</dbReference>
<dbReference type="OrthoDB" id="2600321at2"/>
<dbReference type="PANTHER" id="PTHR33164">
    <property type="entry name" value="TRANSCRIPTIONAL REGULATOR, MARR FAMILY"/>
    <property type="match status" value="1"/>
</dbReference>
<dbReference type="Gene3D" id="1.10.10.10">
    <property type="entry name" value="Winged helix-like DNA-binding domain superfamily/Winged helix DNA-binding domain"/>
    <property type="match status" value="1"/>
</dbReference>
<dbReference type="EMBL" id="SOHH01000111">
    <property type="protein sequence ID" value="TFD72121.1"/>
    <property type="molecule type" value="Genomic_DNA"/>
</dbReference>